<evidence type="ECO:0000313" key="3">
    <source>
        <dbReference type="EMBL" id="KAK9759834.1"/>
    </source>
</evidence>
<reference evidence="3 4" key="1">
    <citation type="submission" date="2023-04" db="EMBL/GenBank/DDBJ databases">
        <title>Genome of Basidiobolus ranarum AG-B5.</title>
        <authorList>
            <person name="Stajich J.E."/>
            <person name="Carter-House D."/>
            <person name="Gryganskyi A."/>
        </authorList>
    </citation>
    <scope>NUCLEOTIDE SEQUENCE [LARGE SCALE GENOMIC DNA]</scope>
    <source>
        <strain evidence="3 4">AG-B5</strain>
    </source>
</reference>
<protein>
    <recommendedName>
        <fullName evidence="2">HAM1-like N-terminal domain-containing protein</fullName>
    </recommendedName>
</protein>
<feature type="domain" description="HAM1-like N-terminal" evidence="2">
    <location>
        <begin position="17"/>
        <end position="179"/>
    </location>
</feature>
<keyword evidence="4" id="KW-1185">Reference proteome</keyword>
<feature type="region of interest" description="Disordered" evidence="1">
    <location>
        <begin position="1"/>
        <end position="26"/>
    </location>
</feature>
<comment type="caution">
    <text evidence="3">The sequence shown here is derived from an EMBL/GenBank/DDBJ whole genome shotgun (WGS) entry which is preliminary data.</text>
</comment>
<proteinExistence type="predicted"/>
<dbReference type="InterPro" id="IPR045967">
    <property type="entry name" value="HAM1-like_N"/>
</dbReference>
<feature type="compositionally biased region" description="Low complexity" evidence="1">
    <location>
        <begin position="188"/>
        <end position="198"/>
    </location>
</feature>
<dbReference type="Proteomes" id="UP001479436">
    <property type="component" value="Unassembled WGS sequence"/>
</dbReference>
<sequence length="385" mass="42096">MEQKYNTHSSSTGVPPPRPATKEQEVLQKKEHITNMVQAAQDGKLPTTAQLTGAIEQIQEDNSLHDVSTNMSSSGRRVMADTEKLLGSTKQLLAEKNTDDNLQNIIYHSMQGGKSAQTGDEISQAKGQLAGTADQTKNLLSEGADKVTRVGWLLVTSSQFRRLMNDITSIFQELVAGNVSEHPEQSHHGTNTGGTQHTDSQGIPHDREVSAGEAGERVQQTLQQSGRPLYESAKETIKPYVQQAEDGNMPAKDAAKGSMQDMQQGFQQSLKNVRLSSAQEDHLINRVKAVVRELQKNPEFQEAIDELTDIAHSLKSHGSQVQSQVAETAQSKKEAGGDDLTIARSNAKELVENFAGNKSLDPLIHAVEKLTDEFSKDQELSAFLH</sequence>
<dbReference type="Pfam" id="PF19343">
    <property type="entry name" value="HAM1_N"/>
    <property type="match status" value="2"/>
</dbReference>
<organism evidence="3 4">
    <name type="scientific">Basidiobolus ranarum</name>
    <dbReference type="NCBI Taxonomy" id="34480"/>
    <lineage>
        <taxon>Eukaryota</taxon>
        <taxon>Fungi</taxon>
        <taxon>Fungi incertae sedis</taxon>
        <taxon>Zoopagomycota</taxon>
        <taxon>Entomophthoromycotina</taxon>
        <taxon>Basidiobolomycetes</taxon>
        <taxon>Basidiobolales</taxon>
        <taxon>Basidiobolaceae</taxon>
        <taxon>Basidiobolus</taxon>
    </lineage>
</organism>
<dbReference type="PANTHER" id="PTHR31138">
    <property type="entry name" value="CHROMOSOME 19, WHOLE GENOME SHOTGUN SEQUENCE"/>
    <property type="match status" value="1"/>
</dbReference>
<feature type="domain" description="HAM1-like N-terminal" evidence="2">
    <location>
        <begin position="198"/>
        <end position="384"/>
    </location>
</feature>
<feature type="region of interest" description="Disordered" evidence="1">
    <location>
        <begin position="180"/>
        <end position="262"/>
    </location>
</feature>
<gene>
    <name evidence="3" type="ORF">K7432_016734</name>
</gene>
<feature type="compositionally biased region" description="Basic and acidic residues" evidence="1">
    <location>
        <begin position="204"/>
        <end position="216"/>
    </location>
</feature>
<dbReference type="PANTHER" id="PTHR31138:SF1">
    <property type="entry name" value="PDZ DOMAIN-CONTAINING PROTEIN"/>
    <property type="match status" value="1"/>
</dbReference>
<feature type="compositionally biased region" description="Polar residues" evidence="1">
    <location>
        <begin position="1"/>
        <end position="13"/>
    </location>
</feature>
<name>A0ABR2WEA5_9FUNG</name>
<evidence type="ECO:0000313" key="4">
    <source>
        <dbReference type="Proteomes" id="UP001479436"/>
    </source>
</evidence>
<accession>A0ABR2WEA5</accession>
<evidence type="ECO:0000256" key="1">
    <source>
        <dbReference type="SAM" id="MobiDB-lite"/>
    </source>
</evidence>
<evidence type="ECO:0000259" key="2">
    <source>
        <dbReference type="Pfam" id="PF19343"/>
    </source>
</evidence>
<dbReference type="EMBL" id="JASJQH010002965">
    <property type="protein sequence ID" value="KAK9759834.1"/>
    <property type="molecule type" value="Genomic_DNA"/>
</dbReference>